<dbReference type="Proteomes" id="UP000229681">
    <property type="component" value="Unassembled WGS sequence"/>
</dbReference>
<comment type="caution">
    <text evidence="1">The sequence shown here is derived from an EMBL/GenBank/DDBJ whole genome shotgun (WGS) entry which is preliminary data.</text>
</comment>
<proteinExistence type="predicted"/>
<evidence type="ECO:0000313" key="1">
    <source>
        <dbReference type="EMBL" id="PJF35719.1"/>
    </source>
</evidence>
<sequence>MSKSKAKGVRTQEFTEFDQRVGKAWSLHIQGQDEAAIAEFKALVDEWPDHIDANYGLALAYKAARYSDQAREQFQKVRQYIEAERARQAGDDTARFQMLLRMVDQHLATLS</sequence>
<accession>A0A2M8PDU5</accession>
<evidence type="ECO:0000313" key="2">
    <source>
        <dbReference type="Proteomes" id="UP000229681"/>
    </source>
</evidence>
<dbReference type="InterPro" id="IPR011990">
    <property type="entry name" value="TPR-like_helical_dom_sf"/>
</dbReference>
<organism evidence="1 2">
    <name type="scientific">Candidatus Thermofonsia Clade 1 bacterium</name>
    <dbReference type="NCBI Taxonomy" id="2364210"/>
    <lineage>
        <taxon>Bacteria</taxon>
        <taxon>Bacillati</taxon>
        <taxon>Chloroflexota</taxon>
        <taxon>Candidatus Thermofontia</taxon>
        <taxon>Candidatus Thermofonsia Clade 1</taxon>
    </lineage>
</organism>
<gene>
    <name evidence="1" type="ORF">CUN49_09135</name>
</gene>
<dbReference type="AlphaFoldDB" id="A0A2M8PDU5"/>
<dbReference type="SUPFAM" id="SSF48452">
    <property type="entry name" value="TPR-like"/>
    <property type="match status" value="1"/>
</dbReference>
<protein>
    <recommendedName>
        <fullName evidence="3">Tetratricopeptide repeat protein</fullName>
    </recommendedName>
</protein>
<evidence type="ECO:0008006" key="3">
    <source>
        <dbReference type="Google" id="ProtNLM"/>
    </source>
</evidence>
<dbReference type="EMBL" id="PGTM01000118">
    <property type="protein sequence ID" value="PJF35719.1"/>
    <property type="molecule type" value="Genomic_DNA"/>
</dbReference>
<dbReference type="Gene3D" id="1.25.40.10">
    <property type="entry name" value="Tetratricopeptide repeat domain"/>
    <property type="match status" value="1"/>
</dbReference>
<name>A0A2M8PDU5_9CHLR</name>
<reference evidence="1 2" key="1">
    <citation type="submission" date="2017-11" db="EMBL/GenBank/DDBJ databases">
        <title>Evolution of Phototrophy in the Chloroflexi Phylum Driven by Horizontal Gene Transfer.</title>
        <authorList>
            <person name="Ward L.M."/>
            <person name="Hemp J."/>
            <person name="Shih P.M."/>
            <person name="Mcglynn S.E."/>
            <person name="Fischer W."/>
        </authorList>
    </citation>
    <scope>NUCLEOTIDE SEQUENCE [LARGE SCALE GENOMIC DNA]</scope>
    <source>
        <strain evidence="1">JP3_13</strain>
    </source>
</reference>